<gene>
    <name evidence="2" type="ORF">C7S18_10660</name>
</gene>
<dbReference type="InterPro" id="IPR036249">
    <property type="entry name" value="Thioredoxin-like_sf"/>
</dbReference>
<feature type="domain" description="Glutaredoxin" evidence="1">
    <location>
        <begin position="38"/>
        <end position="95"/>
    </location>
</feature>
<dbReference type="PROSITE" id="PS51257">
    <property type="entry name" value="PROKAR_LIPOPROTEIN"/>
    <property type="match status" value="1"/>
</dbReference>
<dbReference type="AlphaFoldDB" id="A0A2P1PS27"/>
<proteinExistence type="predicted"/>
<organism evidence="2 3">
    <name type="scientific">Ahniella affigens</name>
    <dbReference type="NCBI Taxonomy" id="2021234"/>
    <lineage>
        <taxon>Bacteria</taxon>
        <taxon>Pseudomonadati</taxon>
        <taxon>Pseudomonadota</taxon>
        <taxon>Gammaproteobacteria</taxon>
        <taxon>Lysobacterales</taxon>
        <taxon>Rhodanobacteraceae</taxon>
        <taxon>Ahniella</taxon>
    </lineage>
</organism>
<dbReference type="KEGG" id="xba:C7S18_10660"/>
<dbReference type="EMBL" id="CP027860">
    <property type="protein sequence ID" value="AVP97630.1"/>
    <property type="molecule type" value="Genomic_DNA"/>
</dbReference>
<reference evidence="2 3" key="2">
    <citation type="submission" date="2018-03" db="EMBL/GenBank/DDBJ databases">
        <authorList>
            <person name="Keele B.F."/>
        </authorList>
    </citation>
    <scope>NUCLEOTIDE SEQUENCE [LARGE SCALE GENOMIC DNA]</scope>
    <source>
        <strain evidence="2 3">D13</strain>
    </source>
</reference>
<reference evidence="2 3" key="1">
    <citation type="submission" date="2018-03" db="EMBL/GenBank/DDBJ databases">
        <title>Ahniella affigens gen. nov., sp. nov., a gammaproteobacterium isolated from sandy soil near a stream.</title>
        <authorList>
            <person name="Ko Y."/>
            <person name="Kim J.-H."/>
        </authorList>
    </citation>
    <scope>NUCLEOTIDE SEQUENCE [LARGE SCALE GENOMIC DNA]</scope>
    <source>
        <strain evidence="2 3">D13</strain>
    </source>
</reference>
<protein>
    <recommendedName>
        <fullName evidence="1">Glutaredoxin domain-containing protein</fullName>
    </recommendedName>
</protein>
<dbReference type="SUPFAM" id="SSF52833">
    <property type="entry name" value="Thioredoxin-like"/>
    <property type="match status" value="1"/>
</dbReference>
<accession>A0A2P1PS27</accession>
<dbReference type="OrthoDB" id="8991911at2"/>
<dbReference type="RefSeq" id="WP_106891550.1">
    <property type="nucleotide sequence ID" value="NZ_CP027860.1"/>
</dbReference>
<keyword evidence="3" id="KW-1185">Reference proteome</keyword>
<evidence type="ECO:0000313" key="3">
    <source>
        <dbReference type="Proteomes" id="UP000241074"/>
    </source>
</evidence>
<sequence>MPRAIGWLVLFLALALGGCGKKPVLPEAAQELTKGHRVVLLSATWCGYCDRLRADFNQAGIAFQEWDVEHSETGAALRSELGGGLTVPVTLIDHQAFYGYQPDTIIARARAGD</sequence>
<dbReference type="Pfam" id="PF00462">
    <property type="entry name" value="Glutaredoxin"/>
    <property type="match status" value="1"/>
</dbReference>
<evidence type="ECO:0000313" key="2">
    <source>
        <dbReference type="EMBL" id="AVP97630.1"/>
    </source>
</evidence>
<dbReference type="CDD" id="cd02976">
    <property type="entry name" value="NrdH"/>
    <property type="match status" value="1"/>
</dbReference>
<dbReference type="InterPro" id="IPR002109">
    <property type="entry name" value="Glutaredoxin"/>
</dbReference>
<name>A0A2P1PS27_9GAMM</name>
<dbReference type="PROSITE" id="PS51354">
    <property type="entry name" value="GLUTAREDOXIN_2"/>
    <property type="match status" value="1"/>
</dbReference>
<dbReference type="Proteomes" id="UP000241074">
    <property type="component" value="Chromosome"/>
</dbReference>
<evidence type="ECO:0000259" key="1">
    <source>
        <dbReference type="Pfam" id="PF00462"/>
    </source>
</evidence>
<dbReference type="Gene3D" id="3.40.30.10">
    <property type="entry name" value="Glutaredoxin"/>
    <property type="match status" value="1"/>
</dbReference>